<evidence type="ECO:0000313" key="1">
    <source>
        <dbReference type="EMBL" id="KAK9182877.1"/>
    </source>
</evidence>
<accession>A0AAP0LSA2</accession>
<name>A0AAP0LSA2_9ROSI</name>
<gene>
    <name evidence="1" type="ORF">WN944_026025</name>
</gene>
<comment type="caution">
    <text evidence="1">The sequence shown here is derived from an EMBL/GenBank/DDBJ whole genome shotgun (WGS) entry which is preliminary data.</text>
</comment>
<organism evidence="1 2">
    <name type="scientific">Citrus x changshan-huyou</name>
    <dbReference type="NCBI Taxonomy" id="2935761"/>
    <lineage>
        <taxon>Eukaryota</taxon>
        <taxon>Viridiplantae</taxon>
        <taxon>Streptophyta</taxon>
        <taxon>Embryophyta</taxon>
        <taxon>Tracheophyta</taxon>
        <taxon>Spermatophyta</taxon>
        <taxon>Magnoliopsida</taxon>
        <taxon>eudicotyledons</taxon>
        <taxon>Gunneridae</taxon>
        <taxon>Pentapetalae</taxon>
        <taxon>rosids</taxon>
        <taxon>malvids</taxon>
        <taxon>Sapindales</taxon>
        <taxon>Rutaceae</taxon>
        <taxon>Aurantioideae</taxon>
        <taxon>Citrus</taxon>
    </lineage>
</organism>
<dbReference type="Proteomes" id="UP001428341">
    <property type="component" value="Unassembled WGS sequence"/>
</dbReference>
<sequence length="106" mass="11674">MDKKPERKPLPSLDFLFFIGKEIERHIQSHTRANSLPPLTNAHAHGLVSLTLSQQKPKPTLPLLSLPFKCADAAASSRSRFASSFQLLSSLLLLPPASFAVVSRTR</sequence>
<reference evidence="1 2" key="1">
    <citation type="submission" date="2024-05" db="EMBL/GenBank/DDBJ databases">
        <title>Haplotype-resolved chromosome-level genome assembly of Huyou (Citrus changshanensis).</title>
        <authorList>
            <person name="Miao C."/>
            <person name="Chen W."/>
            <person name="Wu Y."/>
            <person name="Wang L."/>
            <person name="Zhao S."/>
            <person name="Grierson D."/>
            <person name="Xu C."/>
            <person name="Chen K."/>
        </authorList>
    </citation>
    <scope>NUCLEOTIDE SEQUENCE [LARGE SCALE GENOMIC DNA]</scope>
    <source>
        <strain evidence="1">01-14</strain>
        <tissue evidence="1">Leaf</tissue>
    </source>
</reference>
<dbReference type="EMBL" id="JBCGBO010000024">
    <property type="protein sequence ID" value="KAK9182877.1"/>
    <property type="molecule type" value="Genomic_DNA"/>
</dbReference>
<proteinExistence type="predicted"/>
<dbReference type="AlphaFoldDB" id="A0AAP0LSA2"/>
<keyword evidence="2" id="KW-1185">Reference proteome</keyword>
<evidence type="ECO:0000313" key="2">
    <source>
        <dbReference type="Proteomes" id="UP001428341"/>
    </source>
</evidence>
<protein>
    <submittedName>
        <fullName evidence="1">Uncharacterized protein</fullName>
    </submittedName>
</protein>